<comment type="caution">
    <text evidence="1">The sequence shown here is derived from an EMBL/GenBank/DDBJ whole genome shotgun (WGS) entry which is preliminary data.</text>
</comment>
<gene>
    <name evidence="1" type="ORF">N1851_019816</name>
</gene>
<evidence type="ECO:0000313" key="1">
    <source>
        <dbReference type="EMBL" id="KAK0142436.1"/>
    </source>
</evidence>
<reference evidence="1" key="1">
    <citation type="journal article" date="2023" name="Front. Mar. Sci.">
        <title>A new Merluccius polli reference genome to investigate the effects of global change in West African waters.</title>
        <authorList>
            <person name="Mateo J.L."/>
            <person name="Blanco-Fernandez C."/>
            <person name="Garcia-Vazquez E."/>
            <person name="Machado-Schiaffino G."/>
        </authorList>
    </citation>
    <scope>NUCLEOTIDE SEQUENCE</scope>
    <source>
        <strain evidence="1">C29</strain>
        <tissue evidence="1">Fin</tissue>
    </source>
</reference>
<accession>A0AA47MLU5</accession>
<sequence length="179" mass="20515">MLCTPSLALKIGNSLGRICELVETDNLSTVDRDRSLMEEIDYQRRNNHSERVKVECTKRPHFTEDFKCVDAHIECVKVVAEKILRLCPSANNYATLAKMTLAQLIIFNRRREGEVSRMKLDTFEARKKSELNEDIAVCLTPLENRMCDFFTRLEIRGKTRKRSNCAPKTINGLSYGAPS</sequence>
<name>A0AA47MLU5_MERPO</name>
<keyword evidence="2" id="KW-1185">Reference proteome</keyword>
<dbReference type="Proteomes" id="UP001174136">
    <property type="component" value="Unassembled WGS sequence"/>
</dbReference>
<evidence type="ECO:0000313" key="2">
    <source>
        <dbReference type="Proteomes" id="UP001174136"/>
    </source>
</evidence>
<dbReference type="AlphaFoldDB" id="A0AA47MLU5"/>
<protein>
    <submittedName>
        <fullName evidence="1">Uncharacterized protein</fullName>
    </submittedName>
</protein>
<dbReference type="EMBL" id="JAOPHQ010003695">
    <property type="protein sequence ID" value="KAK0142436.1"/>
    <property type="molecule type" value="Genomic_DNA"/>
</dbReference>
<dbReference type="PANTHER" id="PTHR33480">
    <property type="entry name" value="SET DOMAIN-CONTAINING PROTEIN-RELATED"/>
    <property type="match status" value="1"/>
</dbReference>
<dbReference type="PANTHER" id="PTHR33480:SF5">
    <property type="entry name" value="SI:DKEY-51D8.9"/>
    <property type="match status" value="1"/>
</dbReference>
<proteinExistence type="predicted"/>
<organism evidence="1 2">
    <name type="scientific">Merluccius polli</name>
    <name type="common">Benguela hake</name>
    <name type="synonym">Merluccius cadenati</name>
    <dbReference type="NCBI Taxonomy" id="89951"/>
    <lineage>
        <taxon>Eukaryota</taxon>
        <taxon>Metazoa</taxon>
        <taxon>Chordata</taxon>
        <taxon>Craniata</taxon>
        <taxon>Vertebrata</taxon>
        <taxon>Euteleostomi</taxon>
        <taxon>Actinopterygii</taxon>
        <taxon>Neopterygii</taxon>
        <taxon>Teleostei</taxon>
        <taxon>Neoteleostei</taxon>
        <taxon>Acanthomorphata</taxon>
        <taxon>Zeiogadaria</taxon>
        <taxon>Gadariae</taxon>
        <taxon>Gadiformes</taxon>
        <taxon>Gadoidei</taxon>
        <taxon>Merlucciidae</taxon>
        <taxon>Merluccius</taxon>
    </lineage>
</organism>